<dbReference type="EMBL" id="JBHTCC010000002">
    <property type="protein sequence ID" value="MFC7298849.1"/>
    <property type="molecule type" value="Genomic_DNA"/>
</dbReference>
<feature type="transmembrane region" description="Helical" evidence="1">
    <location>
        <begin position="20"/>
        <end position="42"/>
    </location>
</feature>
<keyword evidence="1" id="KW-0812">Transmembrane</keyword>
<dbReference type="RefSeq" id="WP_382234350.1">
    <property type="nucleotide sequence ID" value="NZ_JBHTCC010000002.1"/>
</dbReference>
<proteinExistence type="predicted"/>
<keyword evidence="1" id="KW-0472">Membrane</keyword>
<keyword evidence="3" id="KW-1185">Reference proteome</keyword>
<name>A0ABW2J5T1_9BURK</name>
<evidence type="ECO:0000313" key="2">
    <source>
        <dbReference type="EMBL" id="MFC7298849.1"/>
    </source>
</evidence>
<reference evidence="3" key="1">
    <citation type="journal article" date="2019" name="Int. J. Syst. Evol. Microbiol.">
        <title>The Global Catalogue of Microorganisms (GCM) 10K type strain sequencing project: providing services to taxonomists for standard genome sequencing and annotation.</title>
        <authorList>
            <consortium name="The Broad Institute Genomics Platform"/>
            <consortium name="The Broad Institute Genome Sequencing Center for Infectious Disease"/>
            <person name="Wu L."/>
            <person name="Ma J."/>
        </authorList>
    </citation>
    <scope>NUCLEOTIDE SEQUENCE [LARGE SCALE GENOMIC DNA]</scope>
    <source>
        <strain evidence="3">CCUG 36956</strain>
    </source>
</reference>
<protein>
    <submittedName>
        <fullName evidence="2">Uncharacterized protein</fullName>
    </submittedName>
</protein>
<keyword evidence="1" id="KW-1133">Transmembrane helix</keyword>
<evidence type="ECO:0000313" key="3">
    <source>
        <dbReference type="Proteomes" id="UP001596379"/>
    </source>
</evidence>
<dbReference type="Proteomes" id="UP001596379">
    <property type="component" value="Unassembled WGS sequence"/>
</dbReference>
<gene>
    <name evidence="2" type="ORF">ACFQO0_10435</name>
</gene>
<evidence type="ECO:0000256" key="1">
    <source>
        <dbReference type="SAM" id="Phobius"/>
    </source>
</evidence>
<accession>A0ABW2J5T1</accession>
<comment type="caution">
    <text evidence="2">The sequence shown here is derived from an EMBL/GenBank/DDBJ whole genome shotgun (WGS) entry which is preliminary data.</text>
</comment>
<sequence length="58" mass="6479">MPGLLQNNGACGWGWCAPTMFGWVFLCTFWLFVLWMLAWAVAGLTNRPNDALTDGAVW</sequence>
<organism evidence="2 3">
    <name type="scientific">Herminiimonas aquatilis</name>
    <dbReference type="NCBI Taxonomy" id="345342"/>
    <lineage>
        <taxon>Bacteria</taxon>
        <taxon>Pseudomonadati</taxon>
        <taxon>Pseudomonadota</taxon>
        <taxon>Betaproteobacteria</taxon>
        <taxon>Burkholderiales</taxon>
        <taxon>Oxalobacteraceae</taxon>
        <taxon>Herminiimonas</taxon>
    </lineage>
</organism>